<dbReference type="InterPro" id="IPR036638">
    <property type="entry name" value="HLH_DNA-bd_sf"/>
</dbReference>
<dbReference type="Pfam" id="PF09388">
    <property type="entry name" value="SpoOE-like"/>
    <property type="match status" value="1"/>
</dbReference>
<accession>A0A6M0H339</accession>
<dbReference type="SUPFAM" id="SSF140500">
    <property type="entry name" value="BAS1536-like"/>
    <property type="match status" value="1"/>
</dbReference>
<protein>
    <submittedName>
        <fullName evidence="1">Aspartyl-phosphate phosphatase Spo0E family protein</fullName>
    </submittedName>
</protein>
<dbReference type="InterPro" id="IPR018540">
    <property type="entry name" value="Spo0E-like"/>
</dbReference>
<organism evidence="1 2">
    <name type="scientific">Clostridium senegalense</name>
    <dbReference type="NCBI Taxonomy" id="1465809"/>
    <lineage>
        <taxon>Bacteria</taxon>
        <taxon>Bacillati</taxon>
        <taxon>Bacillota</taxon>
        <taxon>Clostridia</taxon>
        <taxon>Eubacteriales</taxon>
        <taxon>Clostridiaceae</taxon>
        <taxon>Clostridium</taxon>
    </lineage>
</organism>
<dbReference type="GO" id="GO:0046983">
    <property type="term" value="F:protein dimerization activity"/>
    <property type="evidence" value="ECO:0007669"/>
    <property type="project" value="InterPro"/>
</dbReference>
<dbReference type="EMBL" id="JAAGPU010000014">
    <property type="protein sequence ID" value="NEU04947.1"/>
    <property type="molecule type" value="Genomic_DNA"/>
</dbReference>
<name>A0A6M0H339_9CLOT</name>
<dbReference type="Proteomes" id="UP000481872">
    <property type="component" value="Unassembled WGS sequence"/>
</dbReference>
<dbReference type="GO" id="GO:0043937">
    <property type="term" value="P:regulation of sporulation"/>
    <property type="evidence" value="ECO:0007669"/>
    <property type="project" value="InterPro"/>
</dbReference>
<proteinExistence type="predicted"/>
<sequence length="52" mass="6219">MGIDTQILEEKINCYKKILNLLLVENCITDSKVVNYSQKLDKYIVEYQKYFI</sequence>
<comment type="caution">
    <text evidence="1">The sequence shown here is derived from an EMBL/GenBank/DDBJ whole genome shotgun (WGS) entry which is preliminary data.</text>
</comment>
<evidence type="ECO:0000313" key="2">
    <source>
        <dbReference type="Proteomes" id="UP000481872"/>
    </source>
</evidence>
<evidence type="ECO:0000313" key="1">
    <source>
        <dbReference type="EMBL" id="NEU04947.1"/>
    </source>
</evidence>
<dbReference type="InterPro" id="IPR037208">
    <property type="entry name" value="Spo0E-like_sf"/>
</dbReference>
<dbReference type="Gene3D" id="4.10.280.10">
    <property type="entry name" value="Helix-loop-helix DNA-binding domain"/>
    <property type="match status" value="1"/>
</dbReference>
<keyword evidence="2" id="KW-1185">Reference proteome</keyword>
<dbReference type="AlphaFoldDB" id="A0A6M0H339"/>
<dbReference type="RefSeq" id="WP_082761163.1">
    <property type="nucleotide sequence ID" value="NZ_JAAGPU010000014.1"/>
</dbReference>
<gene>
    <name evidence="1" type="ORF">G3M99_08785</name>
</gene>
<reference evidence="1 2" key="1">
    <citation type="submission" date="2020-02" db="EMBL/GenBank/DDBJ databases">
        <title>Genome assembly of a novel Clostridium senegalense strain.</title>
        <authorList>
            <person name="Gupta T.B."/>
            <person name="Jauregui R."/>
            <person name="Maclean P."/>
            <person name="Nawarathana A."/>
            <person name="Brightwell G."/>
        </authorList>
    </citation>
    <scope>NUCLEOTIDE SEQUENCE [LARGE SCALE GENOMIC DNA]</scope>
    <source>
        <strain evidence="1 2">AGRFS4</strain>
    </source>
</reference>